<sequence>MSMHRRQYLVRSGVALGAVSLAGCLDELADDDPGGDDGGEADVPDRTGERALDRAVGELNNAALALDVGEVDDPDDLEFDPAEPRDHLETARDHLETAEAELEDRDDDIEALRRYADVLAALIEVTATIADDSLEADIDAVNEALSEEDSDIETARGILDERTADLGAAADRYDEAMSGLEALSADRLEELSIVDLDEVEAGAERLGTVLHSLRTLGRGYESILDGAEHLERGQDEADERNHEEAEDAFRAAEEAFEAATGTLTGDGGKADAPDGLVSYFETALCQSRNFSDAAGSFAAASAAAADGDVIDARDHRDEAEDALEDANDCAD</sequence>
<dbReference type="Gene3D" id="1.10.287.1700">
    <property type="match status" value="1"/>
</dbReference>
<feature type="compositionally biased region" description="Acidic residues" evidence="2">
    <location>
        <begin position="319"/>
        <end position="331"/>
    </location>
</feature>
<dbReference type="EMBL" id="FOKW01000005">
    <property type="protein sequence ID" value="SFC19730.1"/>
    <property type="molecule type" value="Genomic_DNA"/>
</dbReference>
<evidence type="ECO:0000256" key="2">
    <source>
        <dbReference type="SAM" id="MobiDB-lite"/>
    </source>
</evidence>
<protein>
    <submittedName>
        <fullName evidence="3">Uncharacterized protein</fullName>
    </submittedName>
</protein>
<dbReference type="RefSeq" id="WP_089788265.1">
    <property type="nucleotide sequence ID" value="NZ_FOKW01000005.1"/>
</dbReference>
<proteinExistence type="predicted"/>
<feature type="region of interest" description="Disordered" evidence="2">
    <location>
        <begin position="311"/>
        <end position="331"/>
    </location>
</feature>
<evidence type="ECO:0000313" key="4">
    <source>
        <dbReference type="Proteomes" id="UP000199161"/>
    </source>
</evidence>
<name>A0A1I1HF33_NATHA</name>
<dbReference type="PROSITE" id="PS51257">
    <property type="entry name" value="PROKAR_LIPOPROTEIN"/>
    <property type="match status" value="1"/>
</dbReference>
<dbReference type="Proteomes" id="UP000199161">
    <property type="component" value="Unassembled WGS sequence"/>
</dbReference>
<dbReference type="AlphaFoldDB" id="A0A1I1HF33"/>
<reference evidence="4" key="1">
    <citation type="submission" date="2016-10" db="EMBL/GenBank/DDBJ databases">
        <authorList>
            <person name="Varghese N."/>
            <person name="Submissions S."/>
        </authorList>
    </citation>
    <scope>NUCLEOTIDE SEQUENCE [LARGE SCALE GENOMIC DNA]</scope>
    <source>
        <strain evidence="4">DSM 13078</strain>
    </source>
</reference>
<gene>
    <name evidence="3" type="ORF">SAMN05444422_105232</name>
</gene>
<keyword evidence="4" id="KW-1185">Reference proteome</keyword>
<accession>A0A1I1HF33</accession>
<dbReference type="InterPro" id="IPR053716">
    <property type="entry name" value="Flag_assembly_chemotaxis_eff"/>
</dbReference>
<evidence type="ECO:0000256" key="1">
    <source>
        <dbReference type="SAM" id="Coils"/>
    </source>
</evidence>
<dbReference type="OrthoDB" id="170488at2157"/>
<feature type="coiled-coil region" evidence="1">
    <location>
        <begin position="85"/>
        <end position="115"/>
    </location>
</feature>
<keyword evidence="1" id="KW-0175">Coiled coil</keyword>
<evidence type="ECO:0000313" key="3">
    <source>
        <dbReference type="EMBL" id="SFC19730.1"/>
    </source>
</evidence>
<organism evidence="3 4">
    <name type="scientific">Natronobacterium haloterrestre</name>
    <name type="common">Halobiforma haloterrestris</name>
    <dbReference type="NCBI Taxonomy" id="148448"/>
    <lineage>
        <taxon>Archaea</taxon>
        <taxon>Methanobacteriati</taxon>
        <taxon>Methanobacteriota</taxon>
        <taxon>Stenosarchaea group</taxon>
        <taxon>Halobacteria</taxon>
        <taxon>Halobacteriales</taxon>
        <taxon>Natrialbaceae</taxon>
        <taxon>Natronobacterium</taxon>
    </lineage>
</organism>